<dbReference type="PROSITE" id="PS00108">
    <property type="entry name" value="PROTEIN_KINASE_ST"/>
    <property type="match status" value="1"/>
</dbReference>
<dbReference type="EMBL" id="JAXIOK010000002">
    <property type="protein sequence ID" value="KAK4778375.1"/>
    <property type="molecule type" value="Genomic_DNA"/>
</dbReference>
<dbReference type="Proteomes" id="UP001345219">
    <property type="component" value="Chromosome 14"/>
</dbReference>
<dbReference type="SUPFAM" id="SSF56112">
    <property type="entry name" value="Protein kinase-like (PK-like)"/>
    <property type="match status" value="1"/>
</dbReference>
<dbReference type="PROSITE" id="PS50011">
    <property type="entry name" value="PROTEIN_KINASE_DOM"/>
    <property type="match status" value="1"/>
</dbReference>
<evidence type="ECO:0000256" key="2">
    <source>
        <dbReference type="ARBA" id="ARBA00022553"/>
    </source>
</evidence>
<dbReference type="InterPro" id="IPR050494">
    <property type="entry name" value="Ser_Thr_dual-spec_kinase"/>
</dbReference>
<dbReference type="PANTHER" id="PTHR24058">
    <property type="entry name" value="DUAL SPECIFICITY PROTEIN KINASE"/>
    <property type="match status" value="1"/>
</dbReference>
<dbReference type="InterPro" id="IPR008271">
    <property type="entry name" value="Ser/Thr_kinase_AS"/>
</dbReference>
<dbReference type="SMART" id="SM00220">
    <property type="entry name" value="S_TKc"/>
    <property type="match status" value="1"/>
</dbReference>
<keyword evidence="10" id="KW-1185">Reference proteome</keyword>
<dbReference type="GO" id="GO:0005524">
    <property type="term" value="F:ATP binding"/>
    <property type="evidence" value="ECO:0007669"/>
    <property type="project" value="UniProtKB-KW"/>
</dbReference>
<feature type="region of interest" description="Disordered" evidence="7">
    <location>
        <begin position="338"/>
        <end position="359"/>
    </location>
</feature>
<dbReference type="InterPro" id="IPR000719">
    <property type="entry name" value="Prot_kinase_dom"/>
</dbReference>
<evidence type="ECO:0000256" key="4">
    <source>
        <dbReference type="ARBA" id="ARBA00022741"/>
    </source>
</evidence>
<reference evidence="9 10" key="1">
    <citation type="journal article" date="2023" name="Hortic Res">
        <title>Pangenome of water caltrop reveals structural variations and asymmetric subgenome divergence after allopolyploidization.</title>
        <authorList>
            <person name="Zhang X."/>
            <person name="Chen Y."/>
            <person name="Wang L."/>
            <person name="Yuan Y."/>
            <person name="Fang M."/>
            <person name="Shi L."/>
            <person name="Lu R."/>
            <person name="Comes H.P."/>
            <person name="Ma Y."/>
            <person name="Chen Y."/>
            <person name="Huang G."/>
            <person name="Zhou Y."/>
            <person name="Zheng Z."/>
            <person name="Qiu Y."/>
        </authorList>
    </citation>
    <scope>NUCLEOTIDE SEQUENCE [LARGE SCALE GENOMIC DNA]</scope>
    <source>
        <tissue evidence="9">Roots</tissue>
    </source>
</reference>
<evidence type="ECO:0000256" key="1">
    <source>
        <dbReference type="ARBA" id="ARBA00022527"/>
    </source>
</evidence>
<dbReference type="PANTHER" id="PTHR24058:SF113">
    <property type="entry name" value="HYPOTHETICAL SER-THR PROTEIN KINASE"/>
    <property type="match status" value="1"/>
</dbReference>
<proteinExistence type="predicted"/>
<accession>A0AAN7LB13</accession>
<organism evidence="9 10">
    <name type="scientific">Trapa incisa</name>
    <dbReference type="NCBI Taxonomy" id="236973"/>
    <lineage>
        <taxon>Eukaryota</taxon>
        <taxon>Viridiplantae</taxon>
        <taxon>Streptophyta</taxon>
        <taxon>Embryophyta</taxon>
        <taxon>Tracheophyta</taxon>
        <taxon>Spermatophyta</taxon>
        <taxon>Magnoliopsida</taxon>
        <taxon>eudicotyledons</taxon>
        <taxon>Gunneridae</taxon>
        <taxon>Pentapetalae</taxon>
        <taxon>rosids</taxon>
        <taxon>malvids</taxon>
        <taxon>Myrtales</taxon>
        <taxon>Lythraceae</taxon>
        <taxon>Trapa</taxon>
    </lineage>
</organism>
<dbReference type="AlphaFoldDB" id="A0AAN7LB13"/>
<dbReference type="Gene3D" id="3.30.200.20">
    <property type="entry name" value="Phosphorylase Kinase, domain 1"/>
    <property type="match status" value="1"/>
</dbReference>
<dbReference type="Pfam" id="PF00069">
    <property type="entry name" value="Pkinase"/>
    <property type="match status" value="1"/>
</dbReference>
<protein>
    <recommendedName>
        <fullName evidence="8">Protein kinase domain-containing protein</fullName>
    </recommendedName>
</protein>
<keyword evidence="6" id="KW-0067">ATP-binding</keyword>
<comment type="caution">
    <text evidence="9">The sequence shown here is derived from an EMBL/GenBank/DDBJ whole genome shotgun (WGS) entry which is preliminary data.</text>
</comment>
<keyword evidence="5" id="KW-0418">Kinase</keyword>
<keyword evidence="1" id="KW-0723">Serine/threonine-protein kinase</keyword>
<sequence length="728" mass="82795">MEICSIDSTWHIDVGPGGQIGKDNDMGPISANNTPSPPPKPGRDGTDTAPCFSKLFECSGPDPARPMAAPEVEAVLEFLRKNGFLKAEIALREDLVDKAQLGAFHLDKFVFPMVPPPPPVRISSRPEDAGDEGPTSGASSHDQFMSLGSSTSVVSSDFVNPYGLRSSSTPNSNASSDRMSQFGTARAYNDFDFEMQNDLYSYDEKSDDGNFMTPCFRGSEPSPGHAEDKFVMPSDKKVTDNLNRLSTKEEHEIEEPNGFTLERKDKSLLGERMDSTDNNWSLYDVCLKETDLNDLETENLGDICMPEEYVSLEKDPSRRNFDSCKIRYSGKDWFNGSKPNLVSEENPPTKDFTSTEELGAGAKDQEGVSRDEILMVESLEEEENEVFELRIVHRKNRTGFEEYKDFPIVLNTIIVGRYYVTEYLGSAAFSKVVQALDLHTGTNVCLKIIKNDKDFLDQSLDEIKLLKLVNRHDPADEHHILRLYDYFYHQEHLFIVCELLRANLYEFQKFNQETGEESYFTLSRLQIISRQCLEALEYLHNNLGIIHCDLKPENILIKNYRRTEIKIIDFGSSCFRCDNLCLYVQSRSYRAPEVILGLPYNEKIDIWSLGCILAELCSGEVLFPNEPVAMILAHMIGILGPIDLKMLLRGQETAKYFTTEYDIYYMNEETEQLEYIIPEESSLESRLRVSDDGFINFVRSLLEMNPDRRPTAREALDHPWMSHEYSSC</sequence>
<evidence type="ECO:0000259" key="8">
    <source>
        <dbReference type="PROSITE" id="PS50011"/>
    </source>
</evidence>
<dbReference type="GO" id="GO:0004674">
    <property type="term" value="F:protein serine/threonine kinase activity"/>
    <property type="evidence" value="ECO:0007669"/>
    <property type="project" value="UniProtKB-KW"/>
</dbReference>
<evidence type="ECO:0000256" key="5">
    <source>
        <dbReference type="ARBA" id="ARBA00022777"/>
    </source>
</evidence>
<feature type="domain" description="Protein kinase" evidence="8">
    <location>
        <begin position="418"/>
        <end position="721"/>
    </location>
</feature>
<evidence type="ECO:0000256" key="6">
    <source>
        <dbReference type="ARBA" id="ARBA00022840"/>
    </source>
</evidence>
<evidence type="ECO:0000313" key="9">
    <source>
        <dbReference type="EMBL" id="KAK4778375.1"/>
    </source>
</evidence>
<dbReference type="Gene3D" id="1.10.510.10">
    <property type="entry name" value="Transferase(Phosphotransferase) domain 1"/>
    <property type="match status" value="1"/>
</dbReference>
<keyword evidence="4" id="KW-0547">Nucleotide-binding</keyword>
<dbReference type="InterPro" id="IPR011009">
    <property type="entry name" value="Kinase-like_dom_sf"/>
</dbReference>
<keyword evidence="3" id="KW-0808">Transferase</keyword>
<evidence type="ECO:0000313" key="10">
    <source>
        <dbReference type="Proteomes" id="UP001345219"/>
    </source>
</evidence>
<feature type="region of interest" description="Disordered" evidence="7">
    <location>
        <begin position="116"/>
        <end position="145"/>
    </location>
</feature>
<evidence type="ECO:0000256" key="7">
    <source>
        <dbReference type="SAM" id="MobiDB-lite"/>
    </source>
</evidence>
<feature type="region of interest" description="Disordered" evidence="7">
    <location>
        <begin position="12"/>
        <end position="49"/>
    </location>
</feature>
<dbReference type="CDD" id="cd14133">
    <property type="entry name" value="PKc_DYRK_like"/>
    <property type="match status" value="1"/>
</dbReference>
<gene>
    <name evidence="9" type="ORF">SAY87_018562</name>
</gene>
<dbReference type="FunFam" id="1.10.510.10:FF:000380">
    <property type="entry name" value="Serine/threonine-protein kinase ppk15"/>
    <property type="match status" value="1"/>
</dbReference>
<dbReference type="FunFam" id="3.30.200.20:FF:000216">
    <property type="entry name" value="Putative serine/threonine-protein kinase dyrk2"/>
    <property type="match status" value="1"/>
</dbReference>
<name>A0AAN7LB13_9MYRT</name>
<evidence type="ECO:0000256" key="3">
    <source>
        <dbReference type="ARBA" id="ARBA00022679"/>
    </source>
</evidence>
<keyword evidence="2" id="KW-0597">Phosphoprotein</keyword>